<dbReference type="Gene3D" id="3.40.50.410">
    <property type="entry name" value="von Willebrand factor, type A domain"/>
    <property type="match status" value="1"/>
</dbReference>
<name>A0A0B3C4J4_9PSED</name>
<sequence>MAFSVEVEEWVGGIWHRFITRRASPEFPEARVELADMQRSLAVLFRALGGASGVELAAASARELLLRRSLLQQVAGTCQQAPVAWCDPGNLRLPASLAVFPDVALNRELYRWLALLAAHAGPMRHWGRDNQRWTAELLERYPALRKRYQRLVEAMLPLRPAPEQMPAEEAALERALRQALRQPGSVDKFPRSERSPWPLPLWLYPPQRLDDPQAASLEDSEEEEGVGLKPPSEEGKAPRKRAERVEENTGKGGLLLFRLENLFSWSEHVDLDRCGDDTEDLDAARVADDLDHLSVSRKRSSKGGGLKLDLDLPSAENDDVPFGEGIRLPEWDYRKQALVEDYVLLQPMLPRDAEPKSLPLHLAPLARRLRRQFEHLRNDRQWLRQQPQGSELDLQAWLDFHVERVHGQCVERGLFMDMRQSRRDLACLLLADLSMSTDAHLDDEHRVIDLIVDSLLLFGEALSAVGDPFALYGFSSLRRNQVRLQELKTFRQRYDDTTRGRIQALRPGYYTRMGAAIRQASRTLAARPQKRKLLLLVTDGKPNDLDLYEGRYGVEDTRQAVIEARRMGLLPFCITIDREAGDYLPYMFGVNGFTLIHDPKQLPFRLPQLYRQLTQP</sequence>
<evidence type="ECO:0000256" key="1">
    <source>
        <dbReference type="SAM" id="MobiDB-lite"/>
    </source>
</evidence>
<gene>
    <name evidence="3" type="ORF">PT85_02395</name>
</gene>
<dbReference type="SMART" id="SM00327">
    <property type="entry name" value="VWA"/>
    <property type="match status" value="1"/>
</dbReference>
<evidence type="ECO:0000313" key="4">
    <source>
        <dbReference type="Proteomes" id="UP000030980"/>
    </source>
</evidence>
<dbReference type="Pfam" id="PF00092">
    <property type="entry name" value="VWA"/>
    <property type="match status" value="1"/>
</dbReference>
<proteinExistence type="predicted"/>
<dbReference type="PROSITE" id="PS50234">
    <property type="entry name" value="VWFA"/>
    <property type="match status" value="1"/>
</dbReference>
<evidence type="ECO:0000313" key="3">
    <source>
        <dbReference type="EMBL" id="KHO66437.1"/>
    </source>
</evidence>
<dbReference type="STRING" id="706570.PT85_02395"/>
<dbReference type="PANTHER" id="PTHR41248">
    <property type="entry name" value="NORD PROTEIN"/>
    <property type="match status" value="1"/>
</dbReference>
<keyword evidence="4" id="KW-1185">Reference proteome</keyword>
<dbReference type="Proteomes" id="UP000030980">
    <property type="component" value="Unassembled WGS sequence"/>
</dbReference>
<dbReference type="CDD" id="cd01454">
    <property type="entry name" value="vWA_norD_type"/>
    <property type="match status" value="1"/>
</dbReference>
<comment type="caution">
    <text evidence="3">The sequence shown here is derived from an EMBL/GenBank/DDBJ whole genome shotgun (WGS) entry which is preliminary data.</text>
</comment>
<dbReference type="RefSeq" id="WP_039605827.1">
    <property type="nucleotide sequence ID" value="NZ_FMUP01000005.1"/>
</dbReference>
<dbReference type="InterPro" id="IPR051928">
    <property type="entry name" value="NorD/CobT"/>
</dbReference>
<dbReference type="InterPro" id="IPR002035">
    <property type="entry name" value="VWF_A"/>
</dbReference>
<feature type="domain" description="VWFA" evidence="2">
    <location>
        <begin position="424"/>
        <end position="613"/>
    </location>
</feature>
<dbReference type="SUPFAM" id="SSF53300">
    <property type="entry name" value="vWA-like"/>
    <property type="match status" value="1"/>
</dbReference>
<dbReference type="PANTHER" id="PTHR41248:SF1">
    <property type="entry name" value="NORD PROTEIN"/>
    <property type="match status" value="1"/>
</dbReference>
<accession>A0A0B3C4J4</accession>
<dbReference type="EMBL" id="JTAK01000001">
    <property type="protein sequence ID" value="KHO66437.1"/>
    <property type="molecule type" value="Genomic_DNA"/>
</dbReference>
<protein>
    <submittedName>
        <fullName evidence="3">NorD</fullName>
    </submittedName>
</protein>
<evidence type="ECO:0000259" key="2">
    <source>
        <dbReference type="PROSITE" id="PS50234"/>
    </source>
</evidence>
<organism evidence="3 4">
    <name type="scientific">Pseudomonas flexibilis</name>
    <dbReference type="NCBI Taxonomy" id="706570"/>
    <lineage>
        <taxon>Bacteria</taxon>
        <taxon>Pseudomonadati</taxon>
        <taxon>Pseudomonadota</taxon>
        <taxon>Gammaproteobacteria</taxon>
        <taxon>Pseudomonadales</taxon>
        <taxon>Pseudomonadaceae</taxon>
        <taxon>Pseudomonas</taxon>
    </lineage>
</organism>
<dbReference type="AlphaFoldDB" id="A0A0B3C4J4"/>
<feature type="region of interest" description="Disordered" evidence="1">
    <location>
        <begin position="203"/>
        <end position="247"/>
    </location>
</feature>
<dbReference type="InterPro" id="IPR036465">
    <property type="entry name" value="vWFA_dom_sf"/>
</dbReference>
<reference evidence="3 4" key="1">
    <citation type="submission" date="2014-11" db="EMBL/GenBank/DDBJ databases">
        <title>Genome sequence of Pseudomonas tuomuerensis JCM 14085.</title>
        <authorList>
            <person name="Shin S.-K."/>
            <person name="Yi H."/>
        </authorList>
    </citation>
    <scope>NUCLEOTIDE SEQUENCE [LARGE SCALE GENOMIC DNA]</scope>
    <source>
        <strain evidence="3 4">JCM 14085</strain>
    </source>
</reference>
<dbReference type="OrthoDB" id="9758211at2"/>